<evidence type="ECO:0000256" key="4">
    <source>
        <dbReference type="ARBA" id="ARBA00022490"/>
    </source>
</evidence>
<feature type="domain" description="Carrier" evidence="11">
    <location>
        <begin position="15"/>
        <end position="92"/>
    </location>
</feature>
<dbReference type="InterPro" id="IPR016039">
    <property type="entry name" value="Thiolase-like"/>
</dbReference>
<dbReference type="SMART" id="SM00826">
    <property type="entry name" value="PKS_DH"/>
    <property type="match status" value="1"/>
</dbReference>
<evidence type="ECO:0000256" key="7">
    <source>
        <dbReference type="ARBA" id="ARBA00022737"/>
    </source>
</evidence>
<evidence type="ECO:0000259" key="13">
    <source>
        <dbReference type="PROSITE" id="PS52019"/>
    </source>
</evidence>
<dbReference type="InterPro" id="IPR014030">
    <property type="entry name" value="Ketoacyl_synth_N"/>
</dbReference>
<dbReference type="InterPro" id="IPR020841">
    <property type="entry name" value="PKS_Beta-ketoAc_synthase_dom"/>
</dbReference>
<evidence type="ECO:0000256" key="10">
    <source>
        <dbReference type="SAM" id="MobiDB-lite"/>
    </source>
</evidence>
<dbReference type="Pfam" id="PF00109">
    <property type="entry name" value="ketoacyl-synt"/>
    <property type="match status" value="1"/>
</dbReference>
<evidence type="ECO:0000313" key="15">
    <source>
        <dbReference type="Proteomes" id="UP000373149"/>
    </source>
</evidence>
<dbReference type="SMART" id="SM00825">
    <property type="entry name" value="PKS_KS"/>
    <property type="match status" value="1"/>
</dbReference>
<dbReference type="PROSITE" id="PS52019">
    <property type="entry name" value="PKS_MFAS_DH"/>
    <property type="match status" value="1"/>
</dbReference>
<dbReference type="RefSeq" id="WP_194236448.1">
    <property type="nucleotide sequence ID" value="NZ_VMNX01000400.1"/>
</dbReference>
<organism evidence="14 15">
    <name type="scientific">Streptomyces acidicola</name>
    <dbReference type="NCBI Taxonomy" id="2596892"/>
    <lineage>
        <taxon>Bacteria</taxon>
        <taxon>Bacillati</taxon>
        <taxon>Actinomycetota</taxon>
        <taxon>Actinomycetes</taxon>
        <taxon>Kitasatosporales</taxon>
        <taxon>Streptomycetaceae</taxon>
        <taxon>Streptomyces</taxon>
    </lineage>
</organism>
<feature type="domain" description="PKS/mFAS DH" evidence="13">
    <location>
        <begin position="806"/>
        <end position="1118"/>
    </location>
</feature>
<dbReference type="Pfam" id="PF02801">
    <property type="entry name" value="Ketoacyl-synt_C"/>
    <property type="match status" value="1"/>
</dbReference>
<dbReference type="GO" id="GO:0005737">
    <property type="term" value="C:cytoplasm"/>
    <property type="evidence" value="ECO:0007669"/>
    <property type="project" value="UniProtKB-SubCell"/>
</dbReference>
<evidence type="ECO:0000259" key="11">
    <source>
        <dbReference type="PROSITE" id="PS50075"/>
    </source>
</evidence>
<evidence type="ECO:0000256" key="2">
    <source>
        <dbReference type="ARBA" id="ARBA00004792"/>
    </source>
</evidence>
<dbReference type="GO" id="GO:0004312">
    <property type="term" value="F:fatty acid synthase activity"/>
    <property type="evidence" value="ECO:0007669"/>
    <property type="project" value="TreeGrafter"/>
</dbReference>
<dbReference type="Gene3D" id="1.10.1200.10">
    <property type="entry name" value="ACP-like"/>
    <property type="match status" value="1"/>
</dbReference>
<keyword evidence="15" id="KW-1185">Reference proteome</keyword>
<dbReference type="FunFam" id="3.40.47.10:FF:000019">
    <property type="entry name" value="Polyketide synthase type I"/>
    <property type="match status" value="1"/>
</dbReference>
<dbReference type="InterPro" id="IPR018201">
    <property type="entry name" value="Ketoacyl_synth_AS"/>
</dbReference>
<dbReference type="GO" id="GO:0005886">
    <property type="term" value="C:plasma membrane"/>
    <property type="evidence" value="ECO:0007669"/>
    <property type="project" value="TreeGrafter"/>
</dbReference>
<dbReference type="EMBL" id="VMNX01000400">
    <property type="protein sequence ID" value="MPY55271.1"/>
    <property type="molecule type" value="Genomic_DNA"/>
</dbReference>
<dbReference type="InterPro" id="IPR054514">
    <property type="entry name" value="RhiE-like_linker"/>
</dbReference>
<dbReference type="PROSITE" id="PS50075">
    <property type="entry name" value="CARRIER"/>
    <property type="match status" value="1"/>
</dbReference>
<dbReference type="SUPFAM" id="SSF53901">
    <property type="entry name" value="Thiolase-like"/>
    <property type="match status" value="1"/>
</dbReference>
<dbReference type="Gene3D" id="3.10.129.10">
    <property type="entry name" value="Hotdog Thioesterase"/>
    <property type="match status" value="1"/>
</dbReference>
<comment type="pathway">
    <text evidence="2">Antibiotic biosynthesis.</text>
</comment>
<keyword evidence="3" id="KW-0596">Phosphopantetheine</keyword>
<name>A0A5N8X753_9ACTN</name>
<dbReference type="InterPro" id="IPR009081">
    <property type="entry name" value="PP-bd_ACP"/>
</dbReference>
<dbReference type="PROSITE" id="PS52004">
    <property type="entry name" value="KS3_2"/>
    <property type="match status" value="1"/>
</dbReference>
<dbReference type="GO" id="GO:0031177">
    <property type="term" value="F:phosphopantetheine binding"/>
    <property type="evidence" value="ECO:0007669"/>
    <property type="project" value="InterPro"/>
</dbReference>
<dbReference type="InterPro" id="IPR049551">
    <property type="entry name" value="PKS_DH_C"/>
</dbReference>
<evidence type="ECO:0000256" key="9">
    <source>
        <dbReference type="PROSITE-ProRule" id="PRU01363"/>
    </source>
</evidence>
<feature type="compositionally biased region" description="Low complexity" evidence="10">
    <location>
        <begin position="130"/>
        <end position="147"/>
    </location>
</feature>
<feature type="region of interest" description="C-terminal hotdog fold" evidence="9">
    <location>
        <begin position="972"/>
        <end position="1118"/>
    </location>
</feature>
<dbReference type="Gene3D" id="3.10.129.120">
    <property type="match status" value="1"/>
</dbReference>
<evidence type="ECO:0000256" key="8">
    <source>
        <dbReference type="ARBA" id="ARBA00023315"/>
    </source>
</evidence>
<dbReference type="SUPFAM" id="SSF47336">
    <property type="entry name" value="ACP-like"/>
    <property type="match status" value="1"/>
</dbReference>
<dbReference type="GO" id="GO:0033068">
    <property type="term" value="P:macrolide biosynthetic process"/>
    <property type="evidence" value="ECO:0007669"/>
    <property type="project" value="UniProtKB-ARBA"/>
</dbReference>
<dbReference type="InterPro" id="IPR050091">
    <property type="entry name" value="PKS_NRPS_Biosynth_Enz"/>
</dbReference>
<dbReference type="InterPro" id="IPR020807">
    <property type="entry name" value="PKS_DH"/>
</dbReference>
<evidence type="ECO:0000313" key="14">
    <source>
        <dbReference type="EMBL" id="MPY55271.1"/>
    </source>
</evidence>
<evidence type="ECO:0000256" key="6">
    <source>
        <dbReference type="ARBA" id="ARBA00022679"/>
    </source>
</evidence>
<evidence type="ECO:0000256" key="5">
    <source>
        <dbReference type="ARBA" id="ARBA00022553"/>
    </source>
</evidence>
<gene>
    <name evidence="14" type="ORF">FPZ41_44720</name>
</gene>
<dbReference type="CDD" id="cd00833">
    <property type="entry name" value="PKS"/>
    <property type="match status" value="1"/>
</dbReference>
<protein>
    <submittedName>
        <fullName evidence="14">Non-ribosomal peptide synthetase</fullName>
    </submittedName>
</protein>
<feature type="non-terminal residue" evidence="14">
    <location>
        <position position="1"/>
    </location>
</feature>
<dbReference type="Pfam" id="PF14765">
    <property type="entry name" value="PS-DH"/>
    <property type="match status" value="1"/>
</dbReference>
<feature type="region of interest" description="N-terminal hotdog fold" evidence="9">
    <location>
        <begin position="806"/>
        <end position="950"/>
    </location>
</feature>
<dbReference type="PANTHER" id="PTHR43775:SF37">
    <property type="entry name" value="SI:DKEY-61P9.11"/>
    <property type="match status" value="1"/>
</dbReference>
<dbReference type="GO" id="GO:0006633">
    <property type="term" value="P:fatty acid biosynthetic process"/>
    <property type="evidence" value="ECO:0007669"/>
    <property type="project" value="InterPro"/>
</dbReference>
<dbReference type="Gene3D" id="3.40.47.10">
    <property type="match status" value="1"/>
</dbReference>
<sequence length="1155" mass="124343">PELLPAPAPVADRAQRHKALLKRLIARVSELLDVPAERISGTAEMSKYGFDSLSFVSFANELNAEFGLSLAPTLFFEHPTLNEVVDHLLDHHADLITAAAPEAPQAPEAPEEPPTQEPDVRAPAVTGTATVTGTAPAPVTAPAPGAAPDDEPIAVIGMSGRFPMADDIDAFWQNLHDGRDCTQEVPADRWDWRAHFGDPVKEPNTSNVTSGGFMNGVGDFDPLFFDISPKEAELMDPQQRLLMLYVWKALEDAGYSANAVAGTDTALIAGTTSTGYSTLVTRYSPVIEGYDITGAAPCMGPNRMSYFLDLHGPSEPVDTACSSALVAIHRAIQAMRAGQSEMAIAGGVNTIVSVDGHISISKAGMLSPDGRCKTFSDRADGYARGEGVGMLVLKRLSAAERDGDHIHGLIRSTTENHGGRSNSLTAPNSKAQAALLREAYRKAGIDPRTVGYVEAHGTGTKLGDPVEINGLKAAFRELYEDHGASVEETHCGIGSVKTNIGHLELAAGAAGVIKVLLQMRHRTLVKSLHCENVNPYIDLEGSPFRLVRERQPWPAPRDGEGRELPRRAGVSSFGFGGVGAHVVLEEYVPRHTPGPDRDRAPAAGVPVLLSAGHPEVLRDLAQRWVDALRRGDRTDADLVSIAYTSQTGRTAMTERLACLARSVGELREGLESWLRGEPIATVVAGRVPRGTDLPDVPAWFEAFTDLADVELQDWARLLDAWVRGADVAWDRLYTARRPRRVPLPTYPFRLRRHWVDTTRPANALQTAMTQTAVAQTAMTQTAVAQTAMTQTAVAQKVVAQTPAPHHPLVHANTSDLDEHRYTSRFTGREFFLTDHRVAARVMREVSGWRPGADTGPSGDSAQAVPVLPAVSYLEMARAAAARTVGGDAGTWSLRLASWLRPLTVGTETDVHVALSSRADDELGYEVYTVDDGGERLVFGRGRLRRRTDRHTSGQAAVPGERLDIAALRAQCEGPVLDHETCYARFSDIGMAYGPTLRAIERLHTGSRQAVARLRLPADAARESGFVLHPSMLDAALQATAGLFADELGSPRTALPYALRELEVVGAAPASGWAVARFSADDHPGAVRHLDLDLCDDNGDVCVRFRGFSARTLGGGTPTEPAPAAPSEPDDAFLLQLIEAIGRRELSADDLRRSLI</sequence>
<accession>A0A5N8X753</accession>
<dbReference type="Proteomes" id="UP000373149">
    <property type="component" value="Unassembled WGS sequence"/>
</dbReference>
<comment type="caution">
    <text evidence="9">Lacks conserved residue(s) required for the propagation of feature annotation.</text>
</comment>
<feature type="domain" description="Ketosynthase family 3 (KS3)" evidence="12">
    <location>
        <begin position="150"/>
        <end position="586"/>
    </location>
</feature>
<dbReference type="GO" id="GO:0004315">
    <property type="term" value="F:3-oxoacyl-[acyl-carrier-protein] synthase activity"/>
    <property type="evidence" value="ECO:0007669"/>
    <property type="project" value="InterPro"/>
</dbReference>
<keyword evidence="8" id="KW-0012">Acyltransferase</keyword>
<dbReference type="InterPro" id="IPR049900">
    <property type="entry name" value="PKS_mFAS_DH"/>
</dbReference>
<evidence type="ECO:0000256" key="1">
    <source>
        <dbReference type="ARBA" id="ARBA00004496"/>
    </source>
</evidence>
<proteinExistence type="predicted"/>
<feature type="region of interest" description="Disordered" evidence="10">
    <location>
        <begin position="130"/>
        <end position="152"/>
    </location>
</feature>
<dbReference type="InterPro" id="IPR014031">
    <property type="entry name" value="Ketoacyl_synth_C"/>
</dbReference>
<evidence type="ECO:0000259" key="12">
    <source>
        <dbReference type="PROSITE" id="PS52004"/>
    </source>
</evidence>
<reference evidence="14 15" key="1">
    <citation type="submission" date="2019-09" db="EMBL/GenBank/DDBJ databases">
        <authorList>
            <person name="Duangmal K."/>
            <person name="Teo W.F.A."/>
            <person name="Lipun K."/>
        </authorList>
    </citation>
    <scope>NUCLEOTIDE SEQUENCE [LARGE SCALE GENOMIC DNA]</scope>
    <source>
        <strain evidence="14 15">K1PN6</strain>
    </source>
</reference>
<keyword evidence="6" id="KW-0808">Transferase</keyword>
<dbReference type="Gene3D" id="1.10.1240.100">
    <property type="match status" value="1"/>
</dbReference>
<keyword evidence="4" id="KW-0963">Cytoplasm</keyword>
<keyword evidence="5" id="KW-0597">Phosphoprotein</keyword>
<dbReference type="PROSITE" id="PS00606">
    <property type="entry name" value="KS3_1"/>
    <property type="match status" value="1"/>
</dbReference>
<comment type="caution">
    <text evidence="14">The sequence shown here is derived from an EMBL/GenBank/DDBJ whole genome shotgun (WGS) entry which is preliminary data.</text>
</comment>
<dbReference type="InterPro" id="IPR036736">
    <property type="entry name" value="ACP-like_sf"/>
</dbReference>
<dbReference type="SMART" id="SM00823">
    <property type="entry name" value="PKS_PP"/>
    <property type="match status" value="1"/>
</dbReference>
<dbReference type="AlphaFoldDB" id="A0A5N8X753"/>
<evidence type="ECO:0000256" key="3">
    <source>
        <dbReference type="ARBA" id="ARBA00022450"/>
    </source>
</evidence>
<dbReference type="Pfam" id="PF00550">
    <property type="entry name" value="PP-binding"/>
    <property type="match status" value="1"/>
</dbReference>
<keyword evidence="7" id="KW-0677">Repeat</keyword>
<dbReference type="Pfam" id="PF22336">
    <property type="entry name" value="RhiE-like_linker"/>
    <property type="match status" value="1"/>
</dbReference>
<comment type="subcellular location">
    <subcellularLocation>
        <location evidence="1">Cytoplasm</location>
    </subcellularLocation>
</comment>
<dbReference type="GO" id="GO:0071770">
    <property type="term" value="P:DIM/DIP cell wall layer assembly"/>
    <property type="evidence" value="ECO:0007669"/>
    <property type="project" value="TreeGrafter"/>
</dbReference>
<dbReference type="Pfam" id="PF21089">
    <property type="entry name" value="PKS_DH_N"/>
    <property type="match status" value="2"/>
</dbReference>
<dbReference type="InterPro" id="IPR049552">
    <property type="entry name" value="PKS_DH_N"/>
</dbReference>
<dbReference type="PANTHER" id="PTHR43775">
    <property type="entry name" value="FATTY ACID SYNTHASE"/>
    <property type="match status" value="1"/>
</dbReference>
<dbReference type="InterPro" id="IPR020806">
    <property type="entry name" value="PKS_PP-bd"/>
</dbReference>
<dbReference type="SMART" id="SM01294">
    <property type="entry name" value="PKS_PP_betabranch"/>
    <property type="match status" value="1"/>
</dbReference>